<reference evidence="4" key="1">
    <citation type="journal article" date="2019" name="Int. J. Syst. Evol. Microbiol.">
        <title>The Global Catalogue of Microorganisms (GCM) 10K type strain sequencing project: providing services to taxonomists for standard genome sequencing and annotation.</title>
        <authorList>
            <consortium name="The Broad Institute Genomics Platform"/>
            <consortium name="The Broad Institute Genome Sequencing Center for Infectious Disease"/>
            <person name="Wu L."/>
            <person name="Ma J."/>
        </authorList>
    </citation>
    <scope>NUCLEOTIDE SEQUENCE [LARGE SCALE GENOMIC DNA]</scope>
    <source>
        <strain evidence="4">TBRC 1826</strain>
    </source>
</reference>
<name>A0ABV8FTY0_9ACTN</name>
<feature type="transmembrane region" description="Helical" evidence="2">
    <location>
        <begin position="31"/>
        <end position="51"/>
    </location>
</feature>
<dbReference type="InterPro" id="IPR043993">
    <property type="entry name" value="T4SS_pilin"/>
</dbReference>
<feature type="region of interest" description="Disordered" evidence="1">
    <location>
        <begin position="110"/>
        <end position="135"/>
    </location>
</feature>
<keyword evidence="2" id="KW-0472">Membrane</keyword>
<dbReference type="Proteomes" id="UP001595847">
    <property type="component" value="Unassembled WGS sequence"/>
</dbReference>
<keyword evidence="2" id="KW-1133">Transmembrane helix</keyword>
<evidence type="ECO:0000313" key="3">
    <source>
        <dbReference type="EMBL" id="MFC3998115.1"/>
    </source>
</evidence>
<dbReference type="RefSeq" id="WP_378535652.1">
    <property type="nucleotide sequence ID" value="NZ_JBHSBH010000012.1"/>
</dbReference>
<evidence type="ECO:0000313" key="4">
    <source>
        <dbReference type="Proteomes" id="UP001595847"/>
    </source>
</evidence>
<comment type="caution">
    <text evidence="3">The sequence shown here is derived from an EMBL/GenBank/DDBJ whole genome shotgun (WGS) entry which is preliminary data.</text>
</comment>
<protein>
    <submittedName>
        <fullName evidence="3">Uncharacterized protein</fullName>
    </submittedName>
</protein>
<evidence type="ECO:0000256" key="1">
    <source>
        <dbReference type="SAM" id="MobiDB-lite"/>
    </source>
</evidence>
<accession>A0ABV8FTY0</accession>
<gene>
    <name evidence="3" type="ORF">ACFOVU_19455</name>
</gene>
<proteinExistence type="predicted"/>
<sequence length="135" mass="14269">MNIQAALGLAARACPADVSEDTWDTCGNTLLGWIMGLGVVIAIIAILIIAGKMIQANFTGDPWIAARGMGELPWVTLGIVLLLVAAPLVALLFSGAEVEEEQSVWQVYLEENVPEPSPRDTGDPSDGPTDDSRPV</sequence>
<evidence type="ECO:0000256" key="2">
    <source>
        <dbReference type="SAM" id="Phobius"/>
    </source>
</evidence>
<organism evidence="3 4">
    <name type="scientific">Nocardiopsis sediminis</name>
    <dbReference type="NCBI Taxonomy" id="1778267"/>
    <lineage>
        <taxon>Bacteria</taxon>
        <taxon>Bacillati</taxon>
        <taxon>Actinomycetota</taxon>
        <taxon>Actinomycetes</taxon>
        <taxon>Streptosporangiales</taxon>
        <taxon>Nocardiopsidaceae</taxon>
        <taxon>Nocardiopsis</taxon>
    </lineage>
</organism>
<feature type="transmembrane region" description="Helical" evidence="2">
    <location>
        <begin position="72"/>
        <end position="93"/>
    </location>
</feature>
<keyword evidence="2" id="KW-0812">Transmembrane</keyword>
<dbReference type="EMBL" id="JBHSBH010000012">
    <property type="protein sequence ID" value="MFC3998115.1"/>
    <property type="molecule type" value="Genomic_DNA"/>
</dbReference>
<dbReference type="Pfam" id="PF18895">
    <property type="entry name" value="T4SS_pilin"/>
    <property type="match status" value="1"/>
</dbReference>
<keyword evidence="4" id="KW-1185">Reference proteome</keyword>